<dbReference type="SMART" id="SM00367">
    <property type="entry name" value="LRR_CC"/>
    <property type="match status" value="10"/>
</dbReference>
<dbReference type="EMBL" id="AXCM01007265">
    <property type="status" value="NOT_ANNOTATED_CDS"/>
    <property type="molecule type" value="Genomic_DNA"/>
</dbReference>
<dbReference type="InterPro" id="IPR036047">
    <property type="entry name" value="F-box-like_dom_sf"/>
</dbReference>
<reference evidence="5" key="1">
    <citation type="submission" date="2013-09" db="EMBL/GenBank/DDBJ databases">
        <title>The Genome Sequence of Anopheles culicifacies species A.</title>
        <authorList>
            <consortium name="The Broad Institute Genomics Platform"/>
            <person name="Neafsey D.E."/>
            <person name="Besansky N."/>
            <person name="Howell P."/>
            <person name="Walton C."/>
            <person name="Young S.K."/>
            <person name="Zeng Q."/>
            <person name="Gargeya S."/>
            <person name="Fitzgerald M."/>
            <person name="Haas B."/>
            <person name="Abouelleil A."/>
            <person name="Allen A.W."/>
            <person name="Alvarado L."/>
            <person name="Arachchi H.M."/>
            <person name="Berlin A.M."/>
            <person name="Chapman S.B."/>
            <person name="Gainer-Dewar J."/>
            <person name="Goldberg J."/>
            <person name="Griggs A."/>
            <person name="Gujja S."/>
            <person name="Hansen M."/>
            <person name="Howarth C."/>
            <person name="Imamovic A."/>
            <person name="Ireland A."/>
            <person name="Larimer J."/>
            <person name="McCowan C."/>
            <person name="Murphy C."/>
            <person name="Pearson M."/>
            <person name="Poon T.W."/>
            <person name="Priest M."/>
            <person name="Roberts A."/>
            <person name="Saif S."/>
            <person name="Shea T."/>
            <person name="Sisk P."/>
            <person name="Sykes S."/>
            <person name="Wortman J."/>
            <person name="Nusbaum C."/>
            <person name="Birren B."/>
        </authorList>
    </citation>
    <scope>NUCLEOTIDE SEQUENCE [LARGE SCALE GENOMIC DNA]</scope>
    <source>
        <strain evidence="5">A-37</strain>
    </source>
</reference>
<dbReference type="PANTHER" id="PTHR13318">
    <property type="entry name" value="PARTNER OF PAIRED, ISOFORM B-RELATED"/>
    <property type="match status" value="1"/>
</dbReference>
<sequence>MTHQQRRVAPVECPLASLGRNTPSMDTRQYHHPLSSSPLDPQAYQMSRSSPILTLDSDLYPPDSGGLLSKGEQPPDGVAQDAGGGGGGGSGGGNGVSNGSLLSRSSSSSLDQNGSFLHQALPLPLHPPPTVNGHHGHRRDYRPVRPRTYTPIDALLTNTYQQHHQRLSPVLRGSQGGYHHPDETPPPGLGGLSEADRYFLEEKMDALYIQGAIRRNANATPSSLTRNQSSSSNNTERYYLENENIDAIYNFCRRNVNGGAVGSVAAHNAHNSSSQASSQAQSQVDCLDSSSPHLLRRASSPETSGSDRYLLDRIRGSPAFHSPRGTHLKVVGSADFIDGRIPLTKSQHYNDGLSRYGRFSPNLDQGYHTLVSPSPSGQQQSSIPASWTTTGNHGSGGGTNSTSSSHGSPAQTNVNGVVGGNGTNGIHSARPDGATILTSLGNGHGTSLYRSGPLFDRIPDELMVRIFEWLDSSELCNIARVCRRFESVIWNPALWKIIKIKGKPGRVLLSYGEYSNVLRVLTGEENSGDRAIKTILRRLCGQTRNGACPGVERVLLADGCRLTDRGLQLLSRRCPEITHLQIQNSVTITNQALSDLVTKCTNLQHLDITGCAQITCISINPGLEPPRRLLLQYLDLTDCASICDAGIKVIARNCPLLVYLYLRRCIQVTDAGLKFIPNFCIALRELSVSDCTSVTDFGLYELGKLGATLRYLSVAKCDQVSDAGLKVIARRCYKLRYLNARGCEAVSDDSINVLARSCPRLRALDIGKCDVSDAGLRALAESCPNLKKLSLRNCDMITDRGIQCIAYYCRGLQQLNIQDCQISIEGYRASGPCRTRTLVPSLRYSDRQEAAWISCLRVVTDNDLVRFLAYLQERVPIVQKVEPITTWWWQRFLIYRIAGQIG</sequence>
<feature type="region of interest" description="Disordered" evidence="2">
    <location>
        <begin position="271"/>
        <end position="308"/>
    </location>
</feature>
<dbReference type="InterPro" id="IPR032675">
    <property type="entry name" value="LRR_dom_sf"/>
</dbReference>
<dbReference type="Gene3D" id="1.20.1280.50">
    <property type="match status" value="1"/>
</dbReference>
<dbReference type="SUPFAM" id="SSF81383">
    <property type="entry name" value="F-box domain"/>
    <property type="match status" value="1"/>
</dbReference>
<dbReference type="PROSITE" id="PS50181">
    <property type="entry name" value="FBOX"/>
    <property type="match status" value="1"/>
</dbReference>
<feature type="compositionally biased region" description="Low complexity" evidence="2">
    <location>
        <begin position="400"/>
        <end position="416"/>
    </location>
</feature>
<dbReference type="GO" id="GO:0031146">
    <property type="term" value="P:SCF-dependent proteasomal ubiquitin-dependent protein catabolic process"/>
    <property type="evidence" value="ECO:0007669"/>
    <property type="project" value="TreeGrafter"/>
</dbReference>
<feature type="domain" description="F-box" evidence="3">
    <location>
        <begin position="452"/>
        <end position="498"/>
    </location>
</feature>
<dbReference type="EnsemblMetazoa" id="ACUA002426-RA">
    <property type="protein sequence ID" value="ACUA002426-PA"/>
    <property type="gene ID" value="ACUA002426"/>
</dbReference>
<dbReference type="SUPFAM" id="SSF52047">
    <property type="entry name" value="RNI-like"/>
    <property type="match status" value="1"/>
</dbReference>
<dbReference type="STRING" id="139723.A0A182LUQ2"/>
<evidence type="ECO:0000313" key="4">
    <source>
        <dbReference type="EnsemblMetazoa" id="ACUA002426-PA"/>
    </source>
</evidence>
<keyword evidence="1" id="KW-0833">Ubl conjugation pathway</keyword>
<evidence type="ECO:0000313" key="5">
    <source>
        <dbReference type="Proteomes" id="UP000075883"/>
    </source>
</evidence>
<dbReference type="FunFam" id="3.80.10.10:FF:000523">
    <property type="entry name" value="F-box/LRR-repeat protein 7"/>
    <property type="match status" value="1"/>
</dbReference>
<evidence type="ECO:0000256" key="1">
    <source>
        <dbReference type="ARBA" id="ARBA00022786"/>
    </source>
</evidence>
<dbReference type="InterPro" id="IPR001810">
    <property type="entry name" value="F-box_dom"/>
</dbReference>
<proteinExistence type="predicted"/>
<feature type="compositionally biased region" description="Low complexity" evidence="2">
    <location>
        <begin position="372"/>
        <end position="392"/>
    </location>
</feature>
<evidence type="ECO:0000259" key="3">
    <source>
        <dbReference type="PROSITE" id="PS50181"/>
    </source>
</evidence>
<feature type="compositionally biased region" description="Low complexity" evidence="2">
    <location>
        <begin position="97"/>
        <end position="115"/>
    </location>
</feature>
<dbReference type="InterPro" id="IPR057207">
    <property type="entry name" value="FBXL15_LRR"/>
</dbReference>
<dbReference type="InterPro" id="IPR001611">
    <property type="entry name" value="Leu-rich_rpt"/>
</dbReference>
<dbReference type="Pfam" id="PF25372">
    <property type="entry name" value="DUF7885"/>
    <property type="match status" value="1"/>
</dbReference>
<feature type="region of interest" description="Disordered" evidence="2">
    <location>
        <begin position="171"/>
        <end position="193"/>
    </location>
</feature>
<feature type="compositionally biased region" description="Polar residues" evidence="2">
    <location>
        <begin position="34"/>
        <end position="52"/>
    </location>
</feature>
<dbReference type="FunFam" id="1.20.1280.50:FF:000018">
    <property type="entry name" value="F-box/LRR-repeat protein 7 isoform X2"/>
    <property type="match status" value="1"/>
</dbReference>
<organism evidence="4 5">
    <name type="scientific">Anopheles culicifacies</name>
    <dbReference type="NCBI Taxonomy" id="139723"/>
    <lineage>
        <taxon>Eukaryota</taxon>
        <taxon>Metazoa</taxon>
        <taxon>Ecdysozoa</taxon>
        <taxon>Arthropoda</taxon>
        <taxon>Hexapoda</taxon>
        <taxon>Insecta</taxon>
        <taxon>Pterygota</taxon>
        <taxon>Neoptera</taxon>
        <taxon>Endopterygota</taxon>
        <taxon>Diptera</taxon>
        <taxon>Nematocera</taxon>
        <taxon>Culicoidea</taxon>
        <taxon>Culicidae</taxon>
        <taxon>Anophelinae</taxon>
        <taxon>Anopheles</taxon>
        <taxon>culicifacies species complex</taxon>
    </lineage>
</organism>
<name>A0A182LUQ2_9DIPT</name>
<dbReference type="Gene3D" id="3.80.10.10">
    <property type="entry name" value="Ribonuclease Inhibitor"/>
    <property type="match status" value="2"/>
</dbReference>
<dbReference type="AlphaFoldDB" id="A0A182LUQ2"/>
<evidence type="ECO:0000256" key="2">
    <source>
        <dbReference type="SAM" id="MobiDB-lite"/>
    </source>
</evidence>
<dbReference type="SMART" id="SM00256">
    <property type="entry name" value="FBOX"/>
    <property type="match status" value="1"/>
</dbReference>
<dbReference type="GO" id="GO:0019005">
    <property type="term" value="C:SCF ubiquitin ligase complex"/>
    <property type="evidence" value="ECO:0007669"/>
    <property type="project" value="TreeGrafter"/>
</dbReference>
<reference evidence="4" key="2">
    <citation type="submission" date="2020-05" db="UniProtKB">
        <authorList>
            <consortium name="EnsemblMetazoa"/>
        </authorList>
    </citation>
    <scope>IDENTIFICATION</scope>
    <source>
        <strain evidence="4">A-37</strain>
    </source>
</reference>
<feature type="compositionally biased region" description="Low complexity" evidence="2">
    <location>
        <begin position="271"/>
        <end position="284"/>
    </location>
</feature>
<dbReference type="InterPro" id="IPR006553">
    <property type="entry name" value="Leu-rich_rpt_Cys-con_subtyp"/>
</dbReference>
<feature type="region of interest" description="Disordered" evidence="2">
    <location>
        <begin position="1"/>
        <end position="144"/>
    </location>
</feature>
<feature type="region of interest" description="Disordered" evidence="2">
    <location>
        <begin position="364"/>
        <end position="430"/>
    </location>
</feature>
<dbReference type="Proteomes" id="UP000075883">
    <property type="component" value="Unassembled WGS sequence"/>
</dbReference>
<protein>
    <recommendedName>
        <fullName evidence="3">F-box domain-containing protein</fullName>
    </recommendedName>
</protein>
<dbReference type="Pfam" id="PF12937">
    <property type="entry name" value="F-box-like"/>
    <property type="match status" value="1"/>
</dbReference>
<dbReference type="PANTHER" id="PTHR13318:SF50">
    <property type="entry name" value="F-BOX_LRR-REPEAT PROTEIN 7"/>
    <property type="match status" value="1"/>
</dbReference>
<dbReference type="Pfam" id="PF13516">
    <property type="entry name" value="LRR_6"/>
    <property type="match status" value="2"/>
</dbReference>
<accession>A0A182LUQ2</accession>
<dbReference type="VEuPathDB" id="VectorBase:ACUA002426"/>
<keyword evidence="5" id="KW-1185">Reference proteome</keyword>
<feature type="compositionally biased region" description="Gly residues" evidence="2">
    <location>
        <begin position="82"/>
        <end position="96"/>
    </location>
</feature>